<name>A0ABP8V061_9GAMM</name>
<proteinExistence type="predicted"/>
<dbReference type="Proteomes" id="UP001500604">
    <property type="component" value="Unassembled WGS sequence"/>
</dbReference>
<evidence type="ECO:0000313" key="3">
    <source>
        <dbReference type="Proteomes" id="UP001500604"/>
    </source>
</evidence>
<comment type="caution">
    <text evidence="2">The sequence shown here is derived from an EMBL/GenBank/DDBJ whole genome shotgun (WGS) entry which is preliminary data.</text>
</comment>
<dbReference type="InterPro" id="IPR025484">
    <property type="entry name" value="DUF4376"/>
</dbReference>
<reference evidence="3" key="1">
    <citation type="journal article" date="2019" name="Int. J. Syst. Evol. Microbiol.">
        <title>The Global Catalogue of Microorganisms (GCM) 10K type strain sequencing project: providing services to taxonomists for standard genome sequencing and annotation.</title>
        <authorList>
            <consortium name="The Broad Institute Genomics Platform"/>
            <consortium name="The Broad Institute Genome Sequencing Center for Infectious Disease"/>
            <person name="Wu L."/>
            <person name="Ma J."/>
        </authorList>
    </citation>
    <scope>NUCLEOTIDE SEQUENCE [LARGE SCALE GENOMIC DNA]</scope>
    <source>
        <strain evidence="3">JCM 17805</strain>
    </source>
</reference>
<keyword evidence="3" id="KW-1185">Reference proteome</keyword>
<sequence length="125" mass="13858">MPSLQPYDALAQQAADRDDINAARDRMEIAPIQIGDYLVDCDPKSETRMDNALKVFATIAAKGTLDWTMADNQVVPLTRAGLETIYNDMLTARALRSAQLHARATEIKGRLPGVTMRDIEPENWG</sequence>
<protein>
    <recommendedName>
        <fullName evidence="1">DUF4376 domain-containing protein</fullName>
    </recommendedName>
</protein>
<evidence type="ECO:0000259" key="1">
    <source>
        <dbReference type="Pfam" id="PF14301"/>
    </source>
</evidence>
<accession>A0ABP8V061</accession>
<dbReference type="Pfam" id="PF14301">
    <property type="entry name" value="DUF4376"/>
    <property type="match status" value="1"/>
</dbReference>
<organism evidence="2 3">
    <name type="scientific">Kistimonas scapharcae</name>
    <dbReference type="NCBI Taxonomy" id="1036133"/>
    <lineage>
        <taxon>Bacteria</taxon>
        <taxon>Pseudomonadati</taxon>
        <taxon>Pseudomonadota</taxon>
        <taxon>Gammaproteobacteria</taxon>
        <taxon>Oceanospirillales</taxon>
        <taxon>Endozoicomonadaceae</taxon>
        <taxon>Kistimonas</taxon>
    </lineage>
</organism>
<gene>
    <name evidence="2" type="ORF">GCM10023116_15260</name>
</gene>
<feature type="domain" description="DUF4376" evidence="1">
    <location>
        <begin position="12"/>
        <end position="111"/>
    </location>
</feature>
<dbReference type="RefSeq" id="WP_345195037.1">
    <property type="nucleotide sequence ID" value="NZ_BAABFL010000127.1"/>
</dbReference>
<evidence type="ECO:0000313" key="2">
    <source>
        <dbReference type="EMBL" id="GAA4649252.1"/>
    </source>
</evidence>
<dbReference type="EMBL" id="BAABFL010000127">
    <property type="protein sequence ID" value="GAA4649252.1"/>
    <property type="molecule type" value="Genomic_DNA"/>
</dbReference>